<dbReference type="SUPFAM" id="SSF54001">
    <property type="entry name" value="Cysteine proteinases"/>
    <property type="match status" value="1"/>
</dbReference>
<dbReference type="Proteomes" id="UP000249061">
    <property type="component" value="Unassembled WGS sequence"/>
</dbReference>
<evidence type="ECO:0000313" key="2">
    <source>
        <dbReference type="Proteomes" id="UP000249061"/>
    </source>
</evidence>
<dbReference type="InterPro" id="IPR038765">
    <property type="entry name" value="Papain-like_cys_pep_sf"/>
</dbReference>
<name>A0A2W5SXP7_9BACT</name>
<evidence type="ECO:0000313" key="1">
    <source>
        <dbReference type="EMBL" id="PZR07562.1"/>
    </source>
</evidence>
<reference evidence="1 2" key="1">
    <citation type="submission" date="2017-08" db="EMBL/GenBank/DDBJ databases">
        <title>Infants hospitalized years apart are colonized by the same room-sourced microbial strains.</title>
        <authorList>
            <person name="Brooks B."/>
            <person name="Olm M.R."/>
            <person name="Firek B.A."/>
            <person name="Baker R."/>
            <person name="Thomas B.C."/>
            <person name="Morowitz M.J."/>
            <person name="Banfield J.F."/>
        </authorList>
    </citation>
    <scope>NUCLEOTIDE SEQUENCE [LARGE SCALE GENOMIC DNA]</scope>
    <source>
        <strain evidence="1">S2_003_000_R2_14</strain>
    </source>
</reference>
<accession>A0A2W5SXP7</accession>
<proteinExistence type="predicted"/>
<dbReference type="Gene3D" id="1.10.3670.10">
    <property type="entry name" value="Putative xylanase like domain"/>
    <property type="match status" value="1"/>
</dbReference>
<comment type="caution">
    <text evidence="1">The sequence shown here is derived from an EMBL/GenBank/DDBJ whole genome shotgun (WGS) entry which is preliminary data.</text>
</comment>
<dbReference type="Pfam" id="PF07313">
    <property type="entry name" value="AmiA-like"/>
    <property type="match status" value="1"/>
</dbReference>
<dbReference type="Gene3D" id="2.30.260.10">
    <property type="entry name" value="putative xylanase like domain"/>
    <property type="match status" value="1"/>
</dbReference>
<dbReference type="EMBL" id="QFQP01000030">
    <property type="protein sequence ID" value="PZR07562.1"/>
    <property type="molecule type" value="Genomic_DNA"/>
</dbReference>
<dbReference type="InterPro" id="IPR010846">
    <property type="entry name" value="AmiA-like"/>
</dbReference>
<organism evidence="1 2">
    <name type="scientific">Archangium gephyra</name>
    <dbReference type="NCBI Taxonomy" id="48"/>
    <lineage>
        <taxon>Bacteria</taxon>
        <taxon>Pseudomonadati</taxon>
        <taxon>Myxococcota</taxon>
        <taxon>Myxococcia</taxon>
        <taxon>Myxococcales</taxon>
        <taxon>Cystobacterineae</taxon>
        <taxon>Archangiaceae</taxon>
        <taxon>Archangium</taxon>
    </lineage>
</organism>
<dbReference type="AlphaFoldDB" id="A0A2W5SXP7"/>
<sequence length="268" mass="29602">MTSLLLLVLTAAPWSSMGDAQRAEAMVELQKLPTLRERLLSATDRFLGTQYVLSPLGEGSGRDADPLVRWDAVDCVTMVEQSFALATSKPETLVEVLTRLRYDGAPGWETRLHIMESQWLPKNVERGLLKDVTRAYGGDATRSVKKTLTAATWKEKGAVGLALPEDKQTRGTWTFDLIPAEVAAQKLKNAPAGLLVVVVRADRPWLVTRVSHVGVLVQTPKGPMLRHASRSFKKVVDEPLARYLSRNLDFGSWTIEGLSIYEPTLPAN</sequence>
<protein>
    <submittedName>
        <fullName evidence="1">DUF1460 domain-containing protein</fullName>
    </submittedName>
</protein>
<gene>
    <name evidence="1" type="ORF">DI536_27210</name>
</gene>